<dbReference type="PANTHER" id="PTHR12993:SF11">
    <property type="entry name" value="N-ACETYLGLUCOSAMINYL-PHOSPHATIDYLINOSITOL DE-N-ACETYLASE"/>
    <property type="match status" value="1"/>
</dbReference>
<dbReference type="EMBL" id="QWKX01000022">
    <property type="protein sequence ID" value="RIH77781.1"/>
    <property type="molecule type" value="Genomic_DNA"/>
</dbReference>
<proteinExistence type="predicted"/>
<dbReference type="PANTHER" id="PTHR12993">
    <property type="entry name" value="N-ACETYLGLUCOSAMINYL-PHOSPHATIDYLINOSITOL DE-N-ACETYLASE-RELATED"/>
    <property type="match status" value="1"/>
</dbReference>
<dbReference type="Pfam" id="PF02585">
    <property type="entry name" value="PIG-L"/>
    <property type="match status" value="1"/>
</dbReference>
<protein>
    <submittedName>
        <fullName evidence="1">Putative N-acetyl-alpha-D-glucosaminyl L-malate deacetylase 2</fullName>
        <ecNumber evidence="1">3.5.1.-</ecNumber>
    </submittedName>
</protein>
<dbReference type="AlphaFoldDB" id="A0A399E683"/>
<dbReference type="InterPro" id="IPR024078">
    <property type="entry name" value="LmbE-like_dom_sf"/>
</dbReference>
<keyword evidence="1" id="KW-0378">Hydrolase</keyword>
<reference evidence="1 2" key="1">
    <citation type="submission" date="2018-08" db="EMBL/GenBank/DDBJ databases">
        <title>Meiothermus cateniformans JCM 15151 genome sequencing project.</title>
        <authorList>
            <person name="Da Costa M.S."/>
            <person name="Albuquerque L."/>
            <person name="Raposo P."/>
            <person name="Froufe H.J.C."/>
            <person name="Barroso C.S."/>
            <person name="Egas C."/>
        </authorList>
    </citation>
    <scope>NUCLEOTIDE SEQUENCE [LARGE SCALE GENOMIC DNA]</scope>
    <source>
        <strain evidence="1 2">JCM 15151</strain>
    </source>
</reference>
<dbReference type="EC" id="3.5.1.-" evidence="1"/>
<dbReference type="Proteomes" id="UP000266089">
    <property type="component" value="Unassembled WGS sequence"/>
</dbReference>
<organism evidence="1 2">
    <name type="scientific">Meiothermus taiwanensis</name>
    <dbReference type="NCBI Taxonomy" id="172827"/>
    <lineage>
        <taxon>Bacteria</taxon>
        <taxon>Thermotogati</taxon>
        <taxon>Deinococcota</taxon>
        <taxon>Deinococci</taxon>
        <taxon>Thermales</taxon>
        <taxon>Thermaceae</taxon>
        <taxon>Meiothermus</taxon>
    </lineage>
</organism>
<dbReference type="Gene3D" id="3.40.50.10320">
    <property type="entry name" value="LmbE-like"/>
    <property type="match status" value="1"/>
</dbReference>
<evidence type="ECO:0000313" key="2">
    <source>
        <dbReference type="Proteomes" id="UP000266089"/>
    </source>
</evidence>
<sequence length="244" mass="27425">MIKPMDLLVVVPHPDDEVFGAGGTLIQYADWGLETGLITLTKGEAGRTLGLCAPEALGDFRAEELRRAVEILKVGHFELYDFPNGLPNNPVDGEARGHGFSTPQGVADHPEIVDLLLWRLEVLRPRAIITFGPNGSNRHPDHVATHRFVVKAVEKSGQKIKLFFYASPQPLPEYLEGWLPPNHVRHLPMEVLLQKLRAMAQHRTQALSVLNFMDRFSHRLASETFHLAGYEGPIQHELLWYARP</sequence>
<accession>A0A399E683</accession>
<name>A0A399E683_9DEIN</name>
<dbReference type="InterPro" id="IPR003737">
    <property type="entry name" value="GlcNAc_PI_deacetylase-related"/>
</dbReference>
<evidence type="ECO:0000313" key="1">
    <source>
        <dbReference type="EMBL" id="RIH77781.1"/>
    </source>
</evidence>
<comment type="caution">
    <text evidence="1">The sequence shown here is derived from an EMBL/GenBank/DDBJ whole genome shotgun (WGS) entry which is preliminary data.</text>
</comment>
<dbReference type="SUPFAM" id="SSF102588">
    <property type="entry name" value="LmbE-like"/>
    <property type="match status" value="1"/>
</dbReference>
<dbReference type="GO" id="GO:0016811">
    <property type="term" value="F:hydrolase activity, acting on carbon-nitrogen (but not peptide) bonds, in linear amides"/>
    <property type="evidence" value="ECO:0007669"/>
    <property type="project" value="TreeGrafter"/>
</dbReference>
<gene>
    <name evidence="1" type="primary">bshB2</name>
    <name evidence="1" type="ORF">Mcate_01160</name>
</gene>